<dbReference type="HOGENOM" id="CLU_017028_8_4_2"/>
<accession>F4BYU4</accession>
<dbReference type="AlphaFoldDB" id="F4BYU4"/>
<evidence type="ECO:0000313" key="3">
    <source>
        <dbReference type="EMBL" id="AEB67721.1"/>
    </source>
</evidence>
<dbReference type="Gene3D" id="3.90.76.10">
    <property type="entry name" value="Dipeptide-binding Protein, Domain 1"/>
    <property type="match status" value="1"/>
</dbReference>
<dbReference type="EMBL" id="CP002565">
    <property type="protein sequence ID" value="AEB67721.1"/>
    <property type="molecule type" value="Genomic_DNA"/>
</dbReference>
<name>F4BYU4_METSG</name>
<dbReference type="Proteomes" id="UP000007807">
    <property type="component" value="Chromosome"/>
</dbReference>
<dbReference type="Gene3D" id="3.10.105.10">
    <property type="entry name" value="Dipeptide-binding Protein, Domain 3"/>
    <property type="match status" value="1"/>
</dbReference>
<dbReference type="InterPro" id="IPR000914">
    <property type="entry name" value="SBP_5_dom"/>
</dbReference>
<dbReference type="SUPFAM" id="SSF53850">
    <property type="entry name" value="Periplasmic binding protein-like II"/>
    <property type="match status" value="1"/>
</dbReference>
<feature type="domain" description="Solute-binding protein family 5" evidence="2">
    <location>
        <begin position="75"/>
        <end position="364"/>
    </location>
</feature>
<dbReference type="RefSeq" id="WP_013718775.1">
    <property type="nucleotide sequence ID" value="NC_015416.1"/>
</dbReference>
<dbReference type="Gene3D" id="3.40.190.10">
    <property type="entry name" value="Periplasmic binding protein-like II"/>
    <property type="match status" value="1"/>
</dbReference>
<dbReference type="GO" id="GO:1904680">
    <property type="term" value="F:peptide transmembrane transporter activity"/>
    <property type="evidence" value="ECO:0007669"/>
    <property type="project" value="TreeGrafter"/>
</dbReference>
<dbReference type="PANTHER" id="PTHR30290:SF64">
    <property type="entry name" value="ABC TRANSPORTER PERIPLASMIC BINDING PROTEIN"/>
    <property type="match status" value="1"/>
</dbReference>
<evidence type="ECO:0000256" key="1">
    <source>
        <dbReference type="ARBA" id="ARBA00022729"/>
    </source>
</evidence>
<dbReference type="Pfam" id="PF00496">
    <property type="entry name" value="SBP_bac_5"/>
    <property type="match status" value="1"/>
</dbReference>
<dbReference type="PANTHER" id="PTHR30290">
    <property type="entry name" value="PERIPLASMIC BINDING COMPONENT OF ABC TRANSPORTER"/>
    <property type="match status" value="1"/>
</dbReference>
<organism evidence="3 4">
    <name type="scientific">Methanothrix soehngenii (strain ATCC 5969 / DSM 3671 / JCM 10134 / NBRC 103675 / OCM 69 / GP-6)</name>
    <name type="common">Methanosaeta concilii</name>
    <dbReference type="NCBI Taxonomy" id="990316"/>
    <lineage>
        <taxon>Archaea</taxon>
        <taxon>Methanobacteriati</taxon>
        <taxon>Methanobacteriota</taxon>
        <taxon>Stenosarchaea group</taxon>
        <taxon>Methanomicrobia</taxon>
        <taxon>Methanotrichales</taxon>
        <taxon>Methanotrichaceae</taxon>
        <taxon>Methanothrix</taxon>
    </lineage>
</organism>
<sequence>MRVPLTLGFAVMGLLVFILSSNVLAADEKVDTLTVAALSGDQGFPSPYGHYPHGGGYIMMSFIFDTLIWKDQNGFVPALAETWKYLPDENAYLFHLRKGVTWNDGEPFTADDVAFTFQYTKDHPYPLVDSSIIDKAEAIDENTVKIVLTKSYAPFLDQVAGAQPILPLHIYRNMSDPDDYKDEKALTGTGPFRLVDYDQTQGTYFYKANEDYYQGSPRVKQLKFVKVSNEMASASLKKGDIDAASVPAETTEPLEKEGFDIKESHDTTMIMAINHKKEPFSDVRFRKAIYYAIDRQALVDIFLRGFGCAGCPGILPSDHPWYNPDQEQYSFDPAKAEELLKEMGYSKDGQYFSKDGERLEIELLVQPGLNKPNFR</sequence>
<keyword evidence="1" id="KW-0732">Signal</keyword>
<dbReference type="InterPro" id="IPR039424">
    <property type="entry name" value="SBP_5"/>
</dbReference>
<dbReference type="KEGG" id="mcj:MCON_0956"/>
<dbReference type="STRING" id="990316.MCON_0956"/>
<gene>
    <name evidence="3" type="ordered locus">MCON_0956</name>
</gene>
<keyword evidence="4" id="KW-1185">Reference proteome</keyword>
<proteinExistence type="predicted"/>
<dbReference type="GO" id="GO:0015833">
    <property type="term" value="P:peptide transport"/>
    <property type="evidence" value="ECO:0007669"/>
    <property type="project" value="TreeGrafter"/>
</dbReference>
<reference evidence="3 4" key="1">
    <citation type="journal article" date="2011" name="J. Bacteriol.">
        <title>Complete genome sequence of Methanosaeta concilii, a specialist in aceticlastic methanogenesis.</title>
        <authorList>
            <person name="Barber R.D."/>
            <person name="Zhang L."/>
            <person name="Harnack M."/>
            <person name="Olson M.V."/>
            <person name="Kaul R."/>
            <person name="Ingram-Smith C."/>
            <person name="Smith K.S."/>
        </authorList>
    </citation>
    <scope>NUCLEOTIDE SEQUENCE [LARGE SCALE GENOMIC DNA]</scope>
    <source>
        <strain evidence="4">ATCC 5969 / DSM 3671 / JCM 10134 / NBRC 103675 / OCM 69 / GP-6</strain>
    </source>
</reference>
<dbReference type="GeneID" id="10460632"/>
<protein>
    <submittedName>
        <fullName evidence="3">Extracellular solute-binding protein, family 5</fullName>
    </submittedName>
</protein>
<evidence type="ECO:0000259" key="2">
    <source>
        <dbReference type="Pfam" id="PF00496"/>
    </source>
</evidence>
<evidence type="ECO:0000313" key="4">
    <source>
        <dbReference type="Proteomes" id="UP000007807"/>
    </source>
</evidence>
<dbReference type="InParanoid" id="F4BYU4"/>